<protein>
    <submittedName>
        <fullName evidence="3">Uncharacterized protein</fullName>
    </submittedName>
</protein>
<keyword evidence="2" id="KW-1133">Transmembrane helix</keyword>
<sequence length="56" mass="6343">MFNSNTRKIKTAIDSRPDREKEDFQGGIGDWVCCTMFIAVGLGAWAGVWLIHAWWG</sequence>
<dbReference type="AlphaFoldDB" id="A0AAU7X5R0"/>
<evidence type="ECO:0000256" key="1">
    <source>
        <dbReference type="SAM" id="MobiDB-lite"/>
    </source>
</evidence>
<proteinExistence type="predicted"/>
<organism evidence="3">
    <name type="scientific">Pseudomonas sp. W17</name>
    <dbReference type="NCBI Taxonomy" id="3144407"/>
    <lineage>
        <taxon>Bacteria</taxon>
        <taxon>Pseudomonadati</taxon>
        <taxon>Pseudomonadota</taxon>
        <taxon>Gammaproteobacteria</taxon>
        <taxon>Pseudomonadales</taxon>
        <taxon>Pseudomonadaceae</taxon>
        <taxon>Pseudomonas</taxon>
    </lineage>
</organism>
<reference evidence="3" key="1">
    <citation type="submission" date="2024-06" db="EMBL/GenBank/DDBJ databases">
        <authorList>
            <person name="Wu L."/>
        </authorList>
    </citation>
    <scope>NUCLEOTIDE SEQUENCE</scope>
    <source>
        <strain evidence="3">W17</strain>
    </source>
</reference>
<feature type="transmembrane region" description="Helical" evidence="2">
    <location>
        <begin position="31"/>
        <end position="55"/>
    </location>
</feature>
<name>A0AAU7X5R0_9PSED</name>
<keyword evidence="2" id="KW-0472">Membrane</keyword>
<feature type="compositionally biased region" description="Basic and acidic residues" evidence="1">
    <location>
        <begin position="11"/>
        <end position="23"/>
    </location>
</feature>
<dbReference type="EMBL" id="CP158490">
    <property type="protein sequence ID" value="XBY27056.1"/>
    <property type="molecule type" value="Genomic_DNA"/>
</dbReference>
<dbReference type="GeneID" id="86981342"/>
<evidence type="ECO:0000256" key="2">
    <source>
        <dbReference type="SAM" id="Phobius"/>
    </source>
</evidence>
<evidence type="ECO:0000313" key="3">
    <source>
        <dbReference type="EMBL" id="XBY27056.1"/>
    </source>
</evidence>
<gene>
    <name evidence="3" type="ORF">ABCR88_14885</name>
</gene>
<feature type="region of interest" description="Disordered" evidence="1">
    <location>
        <begin position="1"/>
        <end position="23"/>
    </location>
</feature>
<dbReference type="RefSeq" id="WP_158275423.1">
    <property type="nucleotide sequence ID" value="NZ_CP158490.1"/>
</dbReference>
<keyword evidence="2" id="KW-0812">Transmembrane</keyword>
<accession>A0AAU7X5R0</accession>